<evidence type="ECO:0000259" key="5">
    <source>
        <dbReference type="PROSITE" id="PS51525"/>
    </source>
</evidence>
<dbReference type="InterPro" id="IPR001487">
    <property type="entry name" value="Bromodomain"/>
</dbReference>
<feature type="region of interest" description="Disordered" evidence="3">
    <location>
        <begin position="215"/>
        <end position="304"/>
    </location>
</feature>
<dbReference type="InterPro" id="IPR027353">
    <property type="entry name" value="NET_dom"/>
</dbReference>
<feature type="region of interest" description="Disordered" evidence="3">
    <location>
        <begin position="701"/>
        <end position="724"/>
    </location>
</feature>
<dbReference type="PANTHER" id="PTHR22880">
    <property type="entry name" value="FALZ-RELATED BROMODOMAIN-CONTAINING PROTEINS"/>
    <property type="match status" value="1"/>
</dbReference>
<accession>A0A420ILS4</accession>
<dbReference type="SMART" id="SM00297">
    <property type="entry name" value="BROMO"/>
    <property type="match status" value="2"/>
</dbReference>
<feature type="compositionally biased region" description="Basic and acidic residues" evidence="3">
    <location>
        <begin position="1"/>
        <end position="21"/>
    </location>
</feature>
<feature type="region of interest" description="Disordered" evidence="3">
    <location>
        <begin position="476"/>
        <end position="500"/>
    </location>
</feature>
<dbReference type="Gene3D" id="1.20.1270.220">
    <property type="match status" value="1"/>
</dbReference>
<feature type="compositionally biased region" description="Basic and acidic residues" evidence="3">
    <location>
        <begin position="836"/>
        <end position="845"/>
    </location>
</feature>
<dbReference type="GO" id="GO:0006338">
    <property type="term" value="P:chromatin remodeling"/>
    <property type="evidence" value="ECO:0007669"/>
    <property type="project" value="TreeGrafter"/>
</dbReference>
<feature type="compositionally biased region" description="Basic and acidic residues" evidence="3">
    <location>
        <begin position="229"/>
        <end position="240"/>
    </location>
</feature>
<evidence type="ECO:0000313" key="6">
    <source>
        <dbReference type="EMBL" id="RKF75482.1"/>
    </source>
</evidence>
<keyword evidence="1 2" id="KW-0103">Bromodomain</keyword>
<feature type="compositionally biased region" description="Acidic residues" evidence="3">
    <location>
        <begin position="882"/>
        <end position="899"/>
    </location>
</feature>
<evidence type="ECO:0000256" key="1">
    <source>
        <dbReference type="ARBA" id="ARBA00023117"/>
    </source>
</evidence>
<feature type="compositionally biased region" description="Polar residues" evidence="3">
    <location>
        <begin position="275"/>
        <end position="286"/>
    </location>
</feature>
<dbReference type="AlphaFoldDB" id="A0A420ILS4"/>
<dbReference type="CDD" id="cd04369">
    <property type="entry name" value="Bromodomain"/>
    <property type="match status" value="1"/>
</dbReference>
<organism evidence="6 7">
    <name type="scientific">Golovinomyces cichoracearum</name>
    <dbReference type="NCBI Taxonomy" id="62708"/>
    <lineage>
        <taxon>Eukaryota</taxon>
        <taxon>Fungi</taxon>
        <taxon>Dikarya</taxon>
        <taxon>Ascomycota</taxon>
        <taxon>Pezizomycotina</taxon>
        <taxon>Leotiomycetes</taxon>
        <taxon>Erysiphales</taxon>
        <taxon>Erysiphaceae</taxon>
        <taxon>Golovinomyces</taxon>
    </lineage>
</organism>
<dbReference type="InterPro" id="IPR050935">
    <property type="entry name" value="Bromo_chromatin_reader"/>
</dbReference>
<reference evidence="6 7" key="1">
    <citation type="journal article" date="2018" name="BMC Genomics">
        <title>Comparative genome analyses reveal sequence features reflecting distinct modes of host-adaptation between dicot and monocot powdery mildew.</title>
        <authorList>
            <person name="Wu Y."/>
            <person name="Ma X."/>
            <person name="Pan Z."/>
            <person name="Kale S.D."/>
            <person name="Song Y."/>
            <person name="King H."/>
            <person name="Zhang Q."/>
            <person name="Presley C."/>
            <person name="Deng X."/>
            <person name="Wei C.I."/>
            <person name="Xiao S."/>
        </authorList>
    </citation>
    <scope>NUCLEOTIDE SEQUENCE [LARGE SCALE GENOMIC DNA]</scope>
    <source>
        <strain evidence="6">UMSG1</strain>
    </source>
</reference>
<feature type="domain" description="Bromo" evidence="4">
    <location>
        <begin position="526"/>
        <end position="598"/>
    </location>
</feature>
<dbReference type="Pfam" id="PF00439">
    <property type="entry name" value="Bromodomain"/>
    <property type="match status" value="2"/>
</dbReference>
<comment type="caution">
    <text evidence="6">The sequence shown here is derived from an EMBL/GenBank/DDBJ whole genome shotgun (WGS) entry which is preliminary data.</text>
</comment>
<name>A0A420ILS4_9PEZI</name>
<dbReference type="InterPro" id="IPR018359">
    <property type="entry name" value="Bromodomain_CS"/>
</dbReference>
<feature type="domain" description="NET" evidence="5">
    <location>
        <begin position="727"/>
        <end position="809"/>
    </location>
</feature>
<evidence type="ECO:0000259" key="4">
    <source>
        <dbReference type="PROSITE" id="PS50014"/>
    </source>
</evidence>
<dbReference type="SUPFAM" id="SSF47370">
    <property type="entry name" value="Bromodomain"/>
    <property type="match status" value="2"/>
</dbReference>
<feature type="compositionally biased region" description="Basic and acidic residues" evidence="3">
    <location>
        <begin position="97"/>
        <end position="123"/>
    </location>
</feature>
<dbReference type="Proteomes" id="UP000285326">
    <property type="component" value="Unassembled WGS sequence"/>
</dbReference>
<dbReference type="PROSITE" id="PS00633">
    <property type="entry name" value="BROMODOMAIN_1"/>
    <property type="match status" value="1"/>
</dbReference>
<feature type="region of interest" description="Disordered" evidence="3">
    <location>
        <begin position="1"/>
        <end position="24"/>
    </location>
</feature>
<dbReference type="PANTHER" id="PTHR22880:SF225">
    <property type="entry name" value="BROMODOMAIN-CONTAINING PROTEIN BET-1-RELATED"/>
    <property type="match status" value="1"/>
</dbReference>
<dbReference type="GO" id="GO:0006355">
    <property type="term" value="P:regulation of DNA-templated transcription"/>
    <property type="evidence" value="ECO:0007669"/>
    <property type="project" value="TreeGrafter"/>
</dbReference>
<gene>
    <name evidence="6" type="ORF">GcM1_233020</name>
</gene>
<feature type="compositionally biased region" description="Basic and acidic residues" evidence="3">
    <location>
        <begin position="476"/>
        <end position="496"/>
    </location>
</feature>
<evidence type="ECO:0000256" key="3">
    <source>
        <dbReference type="SAM" id="MobiDB-lite"/>
    </source>
</evidence>
<feature type="compositionally biased region" description="Basic and acidic residues" evidence="3">
    <location>
        <begin position="287"/>
        <end position="304"/>
    </location>
</feature>
<sequence length="899" mass="100005">MATDHPDEIATDDNAHHDSKPETMCLDLDNNAISKEAESGIDTANEPIISRNGTSESELPILNGKSRPDDIADDEMDIQQSTETVPELLSKNSPLDPETKPIDGTDPKTIIDDEVSKTTEKQEATSNAVADEDIIMESPDNENDTTHSTTKIGPQEPNSKETESLMNSENIHGHLSGLDIDTNQPDIIQDIEPICENSMALGEFFNENSEVSTEASVIDPAKSPGLSQKIDHSPGNRDKLAVNTSTSVKNPRENDLDSENLPSAKRLRTHDNSDSENLTTKKNGSATDRESIPKDLDEENNRNEEVITAYQNKEIIKILRNISRTNSGKNFRQPVAVLWPSIADNYAAKISHPMDLSTIEKKLKEDAYSSMNDLKADVHLIYNNSVIFNSAENPLSKCAMETRNALFNKLSGIPPEPIPIVKKEKKSIKRPVPNSDLTIRPPIQKRVHKENIPSTPNTAQAFALDPATNTPLIRRDFTKADGGRPKREIHPPKNKDLPYAVRPKNKKHLLELKFCEEVLSELQKARYGNISHPFMVPVDPVALGIPNYFAIIKKPMDISTVVKKLKDGVYLNANECEKDIRQIFINCYKYNPEGNPVREMGESFEQVFNNLWAKKEQYIADNTPSAASPSDRETEEDSDDDEALDGSAVSASLMSQKERLLEEQSKLITLMGAKHRDEGLLQMQTDLVELIQKRVKAAEEQAKKATSKKKLPKPNKKPVPTKKVAPVKKIATKKKYLGTLEKETISAGLGLIPAQVMATVVEMIKTERPELEDAGDETMELDIDSISDSILWQIHAMIMKHVPELEGQIKESMSSEPRQSTRAAKPAPRRKNKPMSKHEQERKIEALTNLDSEFAKATFGSQEPPMPEISNYASSPHLDVETALEPESSGDEVSDSEEE</sequence>
<protein>
    <submittedName>
        <fullName evidence="6">Bromodomain-containing factor 1</fullName>
    </submittedName>
</protein>
<feature type="region of interest" description="Disordered" evidence="3">
    <location>
        <begin position="809"/>
        <end position="899"/>
    </location>
</feature>
<dbReference type="PROSITE" id="PS50014">
    <property type="entry name" value="BROMODOMAIN_2"/>
    <property type="match status" value="2"/>
</dbReference>
<dbReference type="InterPro" id="IPR036427">
    <property type="entry name" value="Bromodomain-like_sf"/>
</dbReference>
<feature type="compositionally biased region" description="Basic residues" evidence="3">
    <location>
        <begin position="705"/>
        <end position="720"/>
    </location>
</feature>
<feature type="compositionally biased region" description="Acidic residues" evidence="3">
    <location>
        <begin position="130"/>
        <end position="143"/>
    </location>
</feature>
<feature type="compositionally biased region" description="Acidic residues" evidence="3">
    <location>
        <begin position="633"/>
        <end position="644"/>
    </location>
</feature>
<feature type="region of interest" description="Disordered" evidence="3">
    <location>
        <begin position="621"/>
        <end position="644"/>
    </location>
</feature>
<dbReference type="GO" id="GO:0000785">
    <property type="term" value="C:chromatin"/>
    <property type="evidence" value="ECO:0007669"/>
    <property type="project" value="TreeGrafter"/>
</dbReference>
<evidence type="ECO:0000256" key="2">
    <source>
        <dbReference type="PROSITE-ProRule" id="PRU00035"/>
    </source>
</evidence>
<feature type="region of interest" description="Disordered" evidence="3">
    <location>
        <begin position="37"/>
        <end position="165"/>
    </location>
</feature>
<feature type="domain" description="Bromo" evidence="4">
    <location>
        <begin position="323"/>
        <end position="396"/>
    </location>
</feature>
<dbReference type="PRINTS" id="PR00503">
    <property type="entry name" value="BROMODOMAIN"/>
</dbReference>
<dbReference type="Pfam" id="PF17035">
    <property type="entry name" value="BET"/>
    <property type="match status" value="1"/>
</dbReference>
<feature type="compositionally biased region" description="Polar residues" evidence="3">
    <location>
        <begin position="811"/>
        <end position="822"/>
    </location>
</feature>
<evidence type="ECO:0000313" key="7">
    <source>
        <dbReference type="Proteomes" id="UP000285326"/>
    </source>
</evidence>
<dbReference type="InterPro" id="IPR038336">
    <property type="entry name" value="NET_sf"/>
</dbReference>
<dbReference type="EMBL" id="MCBS01023370">
    <property type="protein sequence ID" value="RKF75482.1"/>
    <property type="molecule type" value="Genomic_DNA"/>
</dbReference>
<dbReference type="PROSITE" id="PS51525">
    <property type="entry name" value="NET"/>
    <property type="match status" value="1"/>
</dbReference>
<proteinExistence type="predicted"/>
<dbReference type="GO" id="GO:0005634">
    <property type="term" value="C:nucleus"/>
    <property type="evidence" value="ECO:0007669"/>
    <property type="project" value="TreeGrafter"/>
</dbReference>
<dbReference type="Gene3D" id="1.20.920.10">
    <property type="entry name" value="Bromodomain-like"/>
    <property type="match status" value="2"/>
</dbReference>